<dbReference type="SUPFAM" id="SSF75169">
    <property type="entry name" value="DsrEFH-like"/>
    <property type="match status" value="1"/>
</dbReference>
<organism evidence="1">
    <name type="scientific">hydrothermal vent metagenome</name>
    <dbReference type="NCBI Taxonomy" id="652676"/>
    <lineage>
        <taxon>unclassified sequences</taxon>
        <taxon>metagenomes</taxon>
        <taxon>ecological metagenomes</taxon>
    </lineage>
</organism>
<dbReference type="Pfam" id="PF02635">
    <property type="entry name" value="DsrE"/>
    <property type="match status" value="1"/>
</dbReference>
<dbReference type="AlphaFoldDB" id="A0A3B0XFE1"/>
<reference evidence="1" key="1">
    <citation type="submission" date="2018-06" db="EMBL/GenBank/DDBJ databases">
        <authorList>
            <person name="Zhirakovskaya E."/>
        </authorList>
    </citation>
    <scope>NUCLEOTIDE SEQUENCE</scope>
</reference>
<dbReference type="PANTHER" id="PTHR37691:SF1">
    <property type="entry name" value="BLR3518 PROTEIN"/>
    <property type="match status" value="1"/>
</dbReference>
<dbReference type="PANTHER" id="PTHR37691">
    <property type="entry name" value="BLR3518 PROTEIN"/>
    <property type="match status" value="1"/>
</dbReference>
<accession>A0A3B0XFE1</accession>
<dbReference type="Gene3D" id="3.40.1260.10">
    <property type="entry name" value="DsrEFH-like"/>
    <property type="match status" value="1"/>
</dbReference>
<sequence>MLKTILLFLLFFFQSYSISADEATKIVLHLNDMFKLSHLNNSVRNIRSELGENVKIKIVVNGKAVQLMLADNKASTEIINNILQYNVDVGLCHNAIRNNNINEKQIIKGLDVLPKDGNVTIINLQKKGYIYIKI</sequence>
<protein>
    <submittedName>
        <fullName evidence="1">Uncharacterized protein</fullName>
    </submittedName>
</protein>
<gene>
    <name evidence="1" type="ORF">MNBD_GAMMA09-2696</name>
</gene>
<dbReference type="EMBL" id="UOFI01000090">
    <property type="protein sequence ID" value="VAW67035.1"/>
    <property type="molecule type" value="Genomic_DNA"/>
</dbReference>
<evidence type="ECO:0000313" key="1">
    <source>
        <dbReference type="EMBL" id="VAW67035.1"/>
    </source>
</evidence>
<proteinExistence type="predicted"/>
<dbReference type="InterPro" id="IPR027396">
    <property type="entry name" value="DsrEFH-like"/>
</dbReference>
<dbReference type="InterPro" id="IPR003787">
    <property type="entry name" value="Sulphur_relay_DsrE/F-like"/>
</dbReference>
<name>A0A3B0XFE1_9ZZZZ</name>